<dbReference type="AlphaFoldDB" id="A0A1G6WX79"/>
<organism evidence="1 2">
    <name type="scientific">Mucilaginibacter pineti</name>
    <dbReference type="NCBI Taxonomy" id="1391627"/>
    <lineage>
        <taxon>Bacteria</taxon>
        <taxon>Pseudomonadati</taxon>
        <taxon>Bacteroidota</taxon>
        <taxon>Sphingobacteriia</taxon>
        <taxon>Sphingobacteriales</taxon>
        <taxon>Sphingobacteriaceae</taxon>
        <taxon>Mucilaginibacter</taxon>
    </lineage>
</organism>
<dbReference type="RefSeq" id="WP_091146060.1">
    <property type="nucleotide sequence ID" value="NZ_FNAI01000002.1"/>
</dbReference>
<name>A0A1G6WX79_9SPHI</name>
<dbReference type="STRING" id="1391627.SAMN05216464_102305"/>
<gene>
    <name evidence="1" type="ORF">SAMN05216464_102305</name>
</gene>
<dbReference type="CDD" id="cd06561">
    <property type="entry name" value="AlkD_like"/>
    <property type="match status" value="1"/>
</dbReference>
<proteinExistence type="predicted"/>
<evidence type="ECO:0000313" key="2">
    <source>
        <dbReference type="Proteomes" id="UP000199072"/>
    </source>
</evidence>
<dbReference type="SUPFAM" id="SSF48371">
    <property type="entry name" value="ARM repeat"/>
    <property type="match status" value="1"/>
</dbReference>
<dbReference type="InterPro" id="IPR016024">
    <property type="entry name" value="ARM-type_fold"/>
</dbReference>
<dbReference type="Pfam" id="PF08713">
    <property type="entry name" value="DNA_alkylation"/>
    <property type="match status" value="1"/>
</dbReference>
<dbReference type="InterPro" id="IPR014825">
    <property type="entry name" value="DNA_alkylation"/>
</dbReference>
<reference evidence="1 2" key="1">
    <citation type="submission" date="2016-10" db="EMBL/GenBank/DDBJ databases">
        <authorList>
            <person name="de Groot N.N."/>
        </authorList>
    </citation>
    <scope>NUCLEOTIDE SEQUENCE [LARGE SCALE GENOMIC DNA]</scope>
    <source>
        <strain evidence="1 2">47C3B</strain>
    </source>
</reference>
<dbReference type="PANTHER" id="PTHR41291:SF1">
    <property type="entry name" value="DNA ALKYLATION REPAIR PROTEIN"/>
    <property type="match status" value="1"/>
</dbReference>
<sequence length="235" mass="25563">MNVQEVMSQLEAFGSESIKKILLKHGIKEPLFGVKVEHLKTIQKKTKTDYPLAKELYATGNADAMYLAGLITDDKQMTKADLQTWVQQAVSNNISEYTVPWVAAGSNYGFELALEWIDSPEPHIAAAGWATLSNLAALKPDDELDIPALKQLLQRAAQNIQSASDRVRYTMNGFLISAGGYVAALTSDAIATAKQIGTVTVEKNGTACKVPSAVEYIAKMEDKGQIGKKKKTVKC</sequence>
<accession>A0A1G6WX79</accession>
<protein>
    <submittedName>
        <fullName evidence="1">3-methyladenine DNA glycosylase AlkD</fullName>
    </submittedName>
</protein>
<dbReference type="Proteomes" id="UP000199072">
    <property type="component" value="Unassembled WGS sequence"/>
</dbReference>
<dbReference type="EMBL" id="FNAI01000002">
    <property type="protein sequence ID" value="SDD69666.1"/>
    <property type="molecule type" value="Genomic_DNA"/>
</dbReference>
<dbReference type="PANTHER" id="PTHR41291">
    <property type="entry name" value="DNA ALKYLATION REPAIR PROTEIN"/>
    <property type="match status" value="1"/>
</dbReference>
<dbReference type="OrthoDB" id="1117222at2"/>
<evidence type="ECO:0000313" key="1">
    <source>
        <dbReference type="EMBL" id="SDD69666.1"/>
    </source>
</evidence>
<keyword evidence="2" id="KW-1185">Reference proteome</keyword>